<gene>
    <name evidence="2" type="ORF">AWH48_14000</name>
</gene>
<feature type="transmembrane region" description="Helical" evidence="1">
    <location>
        <begin position="12"/>
        <end position="31"/>
    </location>
</feature>
<keyword evidence="1" id="KW-1133">Transmembrane helix</keyword>
<name>A0A177KIG9_9BACI</name>
<evidence type="ECO:0008006" key="4">
    <source>
        <dbReference type="Google" id="ProtNLM"/>
    </source>
</evidence>
<dbReference type="RefSeq" id="WP_018393452.1">
    <property type="nucleotide sequence ID" value="NZ_LQWZ01000037.1"/>
</dbReference>
<reference evidence="2 3" key="1">
    <citation type="submission" date="2016-01" db="EMBL/GenBank/DDBJ databases">
        <title>Investigation of taxonomic status of Bacillus aminovorans.</title>
        <authorList>
            <person name="Verma A."/>
            <person name="Pal Y."/>
            <person name="Krishnamurthi S."/>
        </authorList>
    </citation>
    <scope>NUCLEOTIDE SEQUENCE [LARGE SCALE GENOMIC DNA]</scope>
    <source>
        <strain evidence="2 3">DSM 4337</strain>
    </source>
</reference>
<evidence type="ECO:0000313" key="3">
    <source>
        <dbReference type="Proteomes" id="UP000077271"/>
    </source>
</evidence>
<protein>
    <recommendedName>
        <fullName evidence="4">DUF5412 domain-containing protein</fullName>
    </recommendedName>
</protein>
<organism evidence="2 3">
    <name type="scientific">Domibacillus aminovorans</name>
    <dbReference type="NCBI Taxonomy" id="29332"/>
    <lineage>
        <taxon>Bacteria</taxon>
        <taxon>Bacillati</taxon>
        <taxon>Bacillota</taxon>
        <taxon>Bacilli</taxon>
        <taxon>Bacillales</taxon>
        <taxon>Bacillaceae</taxon>
        <taxon>Domibacillus</taxon>
    </lineage>
</organism>
<dbReference type="Pfam" id="PF17428">
    <property type="entry name" value="DUF5412"/>
    <property type="match status" value="1"/>
</dbReference>
<evidence type="ECO:0000256" key="1">
    <source>
        <dbReference type="SAM" id="Phobius"/>
    </source>
</evidence>
<proteinExistence type="predicted"/>
<dbReference type="OrthoDB" id="2357451at2"/>
<comment type="caution">
    <text evidence="2">The sequence shown here is derived from an EMBL/GenBank/DDBJ whole genome shotgun (WGS) entry which is preliminary data.</text>
</comment>
<dbReference type="EMBL" id="LQWZ01000037">
    <property type="protein sequence ID" value="OAH52914.1"/>
    <property type="molecule type" value="Genomic_DNA"/>
</dbReference>
<dbReference type="InterPro" id="IPR035406">
    <property type="entry name" value="DUF5412"/>
</dbReference>
<accession>A0A177KIG9</accession>
<keyword evidence="1" id="KW-0472">Membrane</keyword>
<evidence type="ECO:0000313" key="2">
    <source>
        <dbReference type="EMBL" id="OAH52914.1"/>
    </source>
</evidence>
<dbReference type="Proteomes" id="UP000077271">
    <property type="component" value="Unassembled WGS sequence"/>
</dbReference>
<keyword evidence="1" id="KW-0812">Transmembrane</keyword>
<sequence>MNGFPLKKETIIIGWVSFSVILVIFLLIVAFNNSQYPDPEDWAKGTLEKEVPSPSNQSSIRMYLVQEGGATSRFQMRGEVVYPTQETRNIYLNYDEDRTDVQWLNEDMIIINEERLNIKEDVYFWKDDPKWEEKREKKYE</sequence>
<dbReference type="AlphaFoldDB" id="A0A177KIG9"/>